<dbReference type="HAMAP" id="MF_00165">
    <property type="entry name" value="Thymidylate_kinase"/>
    <property type="match status" value="1"/>
</dbReference>
<evidence type="ECO:0000256" key="11">
    <source>
        <dbReference type="ARBA" id="ARBA00023054"/>
    </source>
</evidence>
<comment type="subcellular location">
    <subcellularLocation>
        <location evidence="1">Mitochondrion</location>
    </subcellularLocation>
</comment>
<dbReference type="SUPFAM" id="SSF52540">
    <property type="entry name" value="P-loop containing nucleoside triphosphate hydrolases"/>
    <property type="match status" value="1"/>
</dbReference>
<keyword evidence="6" id="KW-0547">Nucleotide-binding</keyword>
<dbReference type="EC" id="2.7.4.14" evidence="16"/>
<dbReference type="Gene3D" id="3.40.50.300">
    <property type="entry name" value="P-loop containing nucleotide triphosphate hydrolases"/>
    <property type="match status" value="1"/>
</dbReference>
<comment type="similarity">
    <text evidence="2">Belongs to the thymidylate kinase family.</text>
</comment>
<evidence type="ECO:0000256" key="6">
    <source>
        <dbReference type="ARBA" id="ARBA00022741"/>
    </source>
</evidence>
<keyword evidence="11" id="KW-0175">Coiled coil</keyword>
<protein>
    <recommendedName>
        <fullName evidence="17">UMP-CMP kinase 2, mitochondrial</fullName>
        <ecNumber evidence="16">2.7.4.14</ecNumber>
        <ecNumber evidence="3">2.7.4.9</ecNumber>
    </recommendedName>
    <alternativeName>
        <fullName evidence="18">Nucleoside-diphosphate kinase</fullName>
    </alternativeName>
</protein>
<keyword evidence="7 20" id="KW-0418">Kinase</keyword>
<dbReference type="GO" id="GO:0004798">
    <property type="term" value="F:dTMP kinase activity"/>
    <property type="evidence" value="ECO:0007669"/>
    <property type="project" value="UniProtKB-EC"/>
</dbReference>
<reference evidence="20" key="1">
    <citation type="submission" date="2022-02" db="EMBL/GenBank/DDBJ databases">
        <title>Atlantic sturgeon de novo genome assembly.</title>
        <authorList>
            <person name="Stock M."/>
            <person name="Klopp C."/>
            <person name="Guiguen Y."/>
            <person name="Cabau C."/>
            <person name="Parinello H."/>
            <person name="Santidrian Yebra-Pimentel E."/>
            <person name="Kuhl H."/>
            <person name="Dirks R.P."/>
            <person name="Guessner J."/>
            <person name="Wuertz S."/>
            <person name="Du K."/>
            <person name="Schartl M."/>
        </authorList>
    </citation>
    <scope>NUCLEOTIDE SEQUENCE</scope>
    <source>
        <strain evidence="20">STURGEONOMICS-FGT-2020</strain>
        <tissue evidence="20">Whole blood</tissue>
    </source>
</reference>
<evidence type="ECO:0000256" key="13">
    <source>
        <dbReference type="ARBA" id="ARBA00048743"/>
    </source>
</evidence>
<dbReference type="GO" id="GO:0005524">
    <property type="term" value="F:ATP binding"/>
    <property type="evidence" value="ECO:0007669"/>
    <property type="project" value="UniProtKB-KW"/>
</dbReference>
<dbReference type="PANTHER" id="PTHR10344:SF4">
    <property type="entry name" value="UMP-CMP KINASE 2, MITOCHONDRIAL"/>
    <property type="match status" value="1"/>
</dbReference>
<evidence type="ECO:0000259" key="19">
    <source>
        <dbReference type="Pfam" id="PF02223"/>
    </source>
</evidence>
<dbReference type="EMBL" id="JAGXEW010000005">
    <property type="protein sequence ID" value="KAK1171863.1"/>
    <property type="molecule type" value="Genomic_DNA"/>
</dbReference>
<evidence type="ECO:0000256" key="1">
    <source>
        <dbReference type="ARBA" id="ARBA00004173"/>
    </source>
</evidence>
<dbReference type="GO" id="GO:0050145">
    <property type="term" value="F:nucleoside monophosphate kinase activity"/>
    <property type="evidence" value="ECO:0007669"/>
    <property type="project" value="InterPro"/>
</dbReference>
<comment type="catalytic activity">
    <reaction evidence="15">
        <text>dCMP + ATP = dCDP + ADP</text>
        <dbReference type="Rhea" id="RHEA:25094"/>
        <dbReference type="ChEBI" id="CHEBI:30616"/>
        <dbReference type="ChEBI" id="CHEBI:57566"/>
        <dbReference type="ChEBI" id="CHEBI:58593"/>
        <dbReference type="ChEBI" id="CHEBI:456216"/>
        <dbReference type="EC" id="2.7.4.14"/>
    </reaction>
</comment>
<keyword evidence="8" id="KW-0067">ATP-binding</keyword>
<evidence type="ECO:0000256" key="12">
    <source>
        <dbReference type="ARBA" id="ARBA00023128"/>
    </source>
</evidence>
<comment type="caution">
    <text evidence="20">The sequence shown here is derived from an EMBL/GenBank/DDBJ whole genome shotgun (WGS) entry which is preliminary data.</text>
</comment>
<evidence type="ECO:0000256" key="3">
    <source>
        <dbReference type="ARBA" id="ARBA00012980"/>
    </source>
</evidence>
<dbReference type="GO" id="GO:0006233">
    <property type="term" value="P:dTDP biosynthetic process"/>
    <property type="evidence" value="ECO:0007669"/>
    <property type="project" value="InterPro"/>
</dbReference>
<sequence>MSIRLNCLSNMARRLNCNFSQWSSRVFAAEFDSRCDPVYFALSAQTPAADEKQSLLFQKLFSQGKAYSIHAITDDRIQRARSYSDLQDKLVSALPKSCNLLQLIAFHPNVNNSLVKGFFIQDALNNAETENMLKDLVKSEEFHLCTYVSSEDGTLWQQCVWSQRGKECTDVTKHYITVAAKPEYHPSLLNIINTVVFYSFEDAYRVLQECKECIPESKEVLELADQCLKNSTKGRFPVIVIEGLDATGKTTLTQSLQEILRGALLRSPPGCLSQWRARFDAEPPLIRRAFYALGNYISACDIARESAKSPVIVDRYWHSTAAYAIATEVGGALESLPSSHSEVYRWPRDLLTPDLVVLLTVRPEERARRLRARGVEKTREEAELEANNLFRQKVEEAYRRIQDPACVVIDASPSKEEVLSEVLLLIQKHCNL</sequence>
<comment type="catalytic activity">
    <reaction evidence="13">
        <text>dTMP + ATP = dTDP + ADP</text>
        <dbReference type="Rhea" id="RHEA:13517"/>
        <dbReference type="ChEBI" id="CHEBI:30616"/>
        <dbReference type="ChEBI" id="CHEBI:58369"/>
        <dbReference type="ChEBI" id="CHEBI:63528"/>
        <dbReference type="ChEBI" id="CHEBI:456216"/>
        <dbReference type="EC" id="2.7.4.9"/>
    </reaction>
</comment>
<dbReference type="AlphaFoldDB" id="A0AAD8GCT9"/>
<proteinExistence type="inferred from homology"/>
<dbReference type="GO" id="GO:0006235">
    <property type="term" value="P:dTTP biosynthetic process"/>
    <property type="evidence" value="ECO:0007669"/>
    <property type="project" value="TreeGrafter"/>
</dbReference>
<organism evidence="20 21">
    <name type="scientific">Acipenser oxyrinchus oxyrinchus</name>
    <dbReference type="NCBI Taxonomy" id="40147"/>
    <lineage>
        <taxon>Eukaryota</taxon>
        <taxon>Metazoa</taxon>
        <taxon>Chordata</taxon>
        <taxon>Craniata</taxon>
        <taxon>Vertebrata</taxon>
        <taxon>Euteleostomi</taxon>
        <taxon>Actinopterygii</taxon>
        <taxon>Chondrostei</taxon>
        <taxon>Acipenseriformes</taxon>
        <taxon>Acipenseridae</taxon>
        <taxon>Acipenser</taxon>
    </lineage>
</organism>
<evidence type="ECO:0000256" key="18">
    <source>
        <dbReference type="ARBA" id="ARBA00076149"/>
    </source>
</evidence>
<evidence type="ECO:0000256" key="16">
    <source>
        <dbReference type="ARBA" id="ARBA00066590"/>
    </source>
</evidence>
<evidence type="ECO:0000256" key="8">
    <source>
        <dbReference type="ARBA" id="ARBA00022840"/>
    </source>
</evidence>
<keyword evidence="10" id="KW-0665">Pyrimidine biosynthesis</keyword>
<dbReference type="Proteomes" id="UP001230051">
    <property type="component" value="Unassembled WGS sequence"/>
</dbReference>
<dbReference type="PANTHER" id="PTHR10344">
    <property type="entry name" value="THYMIDYLATE KINASE"/>
    <property type="match status" value="1"/>
</dbReference>
<dbReference type="InterPro" id="IPR039430">
    <property type="entry name" value="Thymidylate_kin-like_dom"/>
</dbReference>
<dbReference type="InterPro" id="IPR014505">
    <property type="entry name" value="UMP-CMP_kinase_2"/>
</dbReference>
<feature type="domain" description="Thymidylate kinase-like" evidence="19">
    <location>
        <begin position="241"/>
        <end position="421"/>
    </location>
</feature>
<evidence type="ECO:0000256" key="15">
    <source>
        <dbReference type="ARBA" id="ARBA00051598"/>
    </source>
</evidence>
<keyword evidence="9" id="KW-0809">Transit peptide</keyword>
<dbReference type="GO" id="GO:0005739">
    <property type="term" value="C:mitochondrion"/>
    <property type="evidence" value="ECO:0007669"/>
    <property type="project" value="UniProtKB-SubCell"/>
</dbReference>
<keyword evidence="12" id="KW-0496">Mitochondrion</keyword>
<dbReference type="PIRSF" id="PIRSF019736">
    <property type="entry name" value="dTMP_TKRP1"/>
    <property type="match status" value="1"/>
</dbReference>
<dbReference type="GO" id="GO:0006227">
    <property type="term" value="P:dUDP biosynthetic process"/>
    <property type="evidence" value="ECO:0007669"/>
    <property type="project" value="TreeGrafter"/>
</dbReference>
<evidence type="ECO:0000256" key="4">
    <source>
        <dbReference type="ARBA" id="ARBA00022679"/>
    </source>
</evidence>
<evidence type="ECO:0000256" key="5">
    <source>
        <dbReference type="ARBA" id="ARBA00022727"/>
    </source>
</evidence>
<evidence type="ECO:0000256" key="17">
    <source>
        <dbReference type="ARBA" id="ARBA00070686"/>
    </source>
</evidence>
<keyword evidence="4" id="KW-0808">Transferase</keyword>
<dbReference type="GO" id="GO:0004550">
    <property type="term" value="F:nucleoside diphosphate kinase activity"/>
    <property type="evidence" value="ECO:0007669"/>
    <property type="project" value="TreeGrafter"/>
</dbReference>
<evidence type="ECO:0000256" key="2">
    <source>
        <dbReference type="ARBA" id="ARBA00009776"/>
    </source>
</evidence>
<keyword evidence="5" id="KW-0545">Nucleotide biosynthesis</keyword>
<evidence type="ECO:0000256" key="14">
    <source>
        <dbReference type="ARBA" id="ARBA00051396"/>
    </source>
</evidence>
<dbReference type="InterPro" id="IPR027417">
    <property type="entry name" value="P-loop_NTPase"/>
</dbReference>
<keyword evidence="21" id="KW-1185">Reference proteome</keyword>
<dbReference type="EC" id="2.7.4.9" evidence="3"/>
<evidence type="ECO:0000256" key="9">
    <source>
        <dbReference type="ARBA" id="ARBA00022946"/>
    </source>
</evidence>
<evidence type="ECO:0000256" key="10">
    <source>
        <dbReference type="ARBA" id="ARBA00022975"/>
    </source>
</evidence>
<accession>A0AAD8GCT9</accession>
<name>A0AAD8GCT9_ACIOX</name>
<evidence type="ECO:0000256" key="7">
    <source>
        <dbReference type="ARBA" id="ARBA00022777"/>
    </source>
</evidence>
<dbReference type="InterPro" id="IPR018094">
    <property type="entry name" value="Thymidylate_kinase"/>
</dbReference>
<dbReference type="FunFam" id="3.40.50.300:FF:001133">
    <property type="entry name" value="UMP-CMP kinase 2, mitochondrial"/>
    <property type="match status" value="1"/>
</dbReference>
<evidence type="ECO:0000313" key="21">
    <source>
        <dbReference type="Proteomes" id="UP001230051"/>
    </source>
</evidence>
<dbReference type="Pfam" id="PF02223">
    <property type="entry name" value="Thymidylate_kin"/>
    <property type="match status" value="1"/>
</dbReference>
<evidence type="ECO:0000313" key="20">
    <source>
        <dbReference type="EMBL" id="KAK1171863.1"/>
    </source>
</evidence>
<comment type="catalytic activity">
    <reaction evidence="14">
        <text>CMP + ATP = CDP + ADP</text>
        <dbReference type="Rhea" id="RHEA:11600"/>
        <dbReference type="ChEBI" id="CHEBI:30616"/>
        <dbReference type="ChEBI" id="CHEBI:58069"/>
        <dbReference type="ChEBI" id="CHEBI:60377"/>
        <dbReference type="ChEBI" id="CHEBI:456216"/>
        <dbReference type="EC" id="2.7.4.14"/>
    </reaction>
</comment>
<gene>
    <name evidence="20" type="primary">CMPK2</name>
    <name evidence="20" type="ORF">AOXY_G6791</name>
</gene>